<name>A0A7Y9WNJ1_9BURK</name>
<dbReference type="AlphaFoldDB" id="A0A7Y9WNJ1"/>
<sequence>MAEANQDFKYLINGKPASSDDPTPTSAQILADAGYEPADDYLLIQRSKFGSRVVASDDILNVGDGHAEFFAFEGGEAFEFTVNEHSVFWGEHTIPVEQIRHLANVSEDNDLVWIRDDANNAVLKSGGVFELGKQGIEHLRTHKRPPPPPLYVFYVDGVEYKTEYEHLTGAQITAMIPGWDPANSLVLEGEGSEPDEVIHPATVVEFKGRVAPAHFTIVPPATFGGV</sequence>
<feature type="domain" description="Multi-ubiquitin" evidence="1">
    <location>
        <begin position="10"/>
        <end position="70"/>
    </location>
</feature>
<proteinExistence type="predicted"/>
<protein>
    <recommendedName>
        <fullName evidence="1">Multi-ubiquitin domain-containing protein</fullName>
    </recommendedName>
</protein>
<reference evidence="2 3" key="1">
    <citation type="submission" date="2020-07" db="EMBL/GenBank/DDBJ databases">
        <title>Exploring microbial biodiversity for novel pathways involved in the catabolism of aromatic compounds derived from lignin.</title>
        <authorList>
            <person name="Elkins J."/>
        </authorList>
    </citation>
    <scope>NUCLEOTIDE SEQUENCE [LARGE SCALE GENOMIC DNA]</scope>
    <source>
        <strain evidence="2 3">H2C3C</strain>
    </source>
</reference>
<accession>A0A7Y9WNJ1</accession>
<keyword evidence="3" id="KW-1185">Reference proteome</keyword>
<dbReference type="RefSeq" id="WP_179744259.1">
    <property type="nucleotide sequence ID" value="NZ_JACCAS010000001.1"/>
</dbReference>
<dbReference type="EMBL" id="JACCAS010000001">
    <property type="protein sequence ID" value="NYH23822.1"/>
    <property type="molecule type" value="Genomic_DNA"/>
</dbReference>
<dbReference type="Proteomes" id="UP000540929">
    <property type="component" value="Unassembled WGS sequence"/>
</dbReference>
<organism evidence="2 3">
    <name type="scientific">Paraburkholderia bryophila</name>
    <dbReference type="NCBI Taxonomy" id="420952"/>
    <lineage>
        <taxon>Bacteria</taxon>
        <taxon>Pseudomonadati</taxon>
        <taxon>Pseudomonadota</taxon>
        <taxon>Betaproteobacteria</taxon>
        <taxon>Burkholderiales</taxon>
        <taxon>Burkholderiaceae</taxon>
        <taxon>Paraburkholderia</taxon>
    </lineage>
</organism>
<dbReference type="Pfam" id="PF14452">
    <property type="entry name" value="Multi_ubiq"/>
    <property type="match status" value="1"/>
</dbReference>
<evidence type="ECO:0000259" key="1">
    <source>
        <dbReference type="Pfam" id="PF14452"/>
    </source>
</evidence>
<evidence type="ECO:0000313" key="3">
    <source>
        <dbReference type="Proteomes" id="UP000540929"/>
    </source>
</evidence>
<comment type="caution">
    <text evidence="2">The sequence shown here is derived from an EMBL/GenBank/DDBJ whole genome shotgun (WGS) entry which is preliminary data.</text>
</comment>
<dbReference type="InterPro" id="IPR027802">
    <property type="entry name" value="Multi-ubiquitin_dom"/>
</dbReference>
<gene>
    <name evidence="2" type="ORF">GGD40_003301</name>
</gene>
<evidence type="ECO:0000313" key="2">
    <source>
        <dbReference type="EMBL" id="NYH23822.1"/>
    </source>
</evidence>